<gene>
    <name evidence="1" type="ORF">TELCIR_16850</name>
</gene>
<sequence length="76" mass="8452">MAISLITASHLYKVERHRGINFFLPAFSVLWLAEEDVGQDKLIADLVSGVVEEDTPHVEMVLEDGVLVPESESRDS</sequence>
<protein>
    <submittedName>
        <fullName evidence="1">Uncharacterized protein</fullName>
    </submittedName>
</protein>
<dbReference type="OrthoDB" id="300855at2759"/>
<organism evidence="1 2">
    <name type="scientific">Teladorsagia circumcincta</name>
    <name type="common">Brown stomach worm</name>
    <name type="synonym">Ostertagia circumcincta</name>
    <dbReference type="NCBI Taxonomy" id="45464"/>
    <lineage>
        <taxon>Eukaryota</taxon>
        <taxon>Metazoa</taxon>
        <taxon>Ecdysozoa</taxon>
        <taxon>Nematoda</taxon>
        <taxon>Chromadorea</taxon>
        <taxon>Rhabditida</taxon>
        <taxon>Rhabditina</taxon>
        <taxon>Rhabditomorpha</taxon>
        <taxon>Strongyloidea</taxon>
        <taxon>Trichostrongylidae</taxon>
        <taxon>Teladorsagia</taxon>
    </lineage>
</organism>
<dbReference type="Proteomes" id="UP000230423">
    <property type="component" value="Unassembled WGS sequence"/>
</dbReference>
<evidence type="ECO:0000313" key="2">
    <source>
        <dbReference type="Proteomes" id="UP000230423"/>
    </source>
</evidence>
<keyword evidence="2" id="KW-1185">Reference proteome</keyword>
<name>A0A2G9TUD0_TELCI</name>
<evidence type="ECO:0000313" key="1">
    <source>
        <dbReference type="EMBL" id="PIO61621.1"/>
    </source>
</evidence>
<dbReference type="AlphaFoldDB" id="A0A2G9TUD0"/>
<feature type="non-terminal residue" evidence="1">
    <location>
        <position position="76"/>
    </location>
</feature>
<accession>A0A2G9TUD0</accession>
<dbReference type="EMBL" id="KZ353301">
    <property type="protein sequence ID" value="PIO61621.1"/>
    <property type="molecule type" value="Genomic_DNA"/>
</dbReference>
<proteinExistence type="predicted"/>
<reference evidence="1 2" key="1">
    <citation type="submission" date="2015-09" db="EMBL/GenBank/DDBJ databases">
        <title>Draft genome of the parasitic nematode Teladorsagia circumcincta isolate WARC Sus (inbred).</title>
        <authorList>
            <person name="Mitreva M."/>
        </authorList>
    </citation>
    <scope>NUCLEOTIDE SEQUENCE [LARGE SCALE GENOMIC DNA]</scope>
    <source>
        <strain evidence="1 2">S</strain>
    </source>
</reference>